<organism evidence="1 2">
    <name type="scientific">Planoprotostelium fungivorum</name>
    <dbReference type="NCBI Taxonomy" id="1890364"/>
    <lineage>
        <taxon>Eukaryota</taxon>
        <taxon>Amoebozoa</taxon>
        <taxon>Evosea</taxon>
        <taxon>Variosea</taxon>
        <taxon>Cavosteliida</taxon>
        <taxon>Cavosteliaceae</taxon>
        <taxon>Planoprotostelium</taxon>
    </lineage>
</organism>
<keyword evidence="2" id="KW-1185">Reference proteome</keyword>
<reference evidence="1 2" key="1">
    <citation type="journal article" date="2018" name="Genome Biol. Evol.">
        <title>Multiple Roots of Fruiting Body Formation in Amoebozoa.</title>
        <authorList>
            <person name="Hillmann F."/>
            <person name="Forbes G."/>
            <person name="Novohradska S."/>
            <person name="Ferling I."/>
            <person name="Riege K."/>
            <person name="Groth M."/>
            <person name="Westermann M."/>
            <person name="Marz M."/>
            <person name="Spaller T."/>
            <person name="Winckler T."/>
            <person name="Schaap P."/>
            <person name="Glockner G."/>
        </authorList>
    </citation>
    <scope>NUCLEOTIDE SEQUENCE [LARGE SCALE GENOMIC DNA]</scope>
    <source>
        <strain evidence="1 2">Jena</strain>
    </source>
</reference>
<dbReference type="EMBL" id="MDYQ01000115">
    <property type="protein sequence ID" value="PRP81893.1"/>
    <property type="molecule type" value="Genomic_DNA"/>
</dbReference>
<evidence type="ECO:0000313" key="2">
    <source>
        <dbReference type="Proteomes" id="UP000241769"/>
    </source>
</evidence>
<dbReference type="AlphaFoldDB" id="A0A2P6ND55"/>
<name>A0A2P6ND55_9EUKA</name>
<proteinExistence type="predicted"/>
<evidence type="ECO:0000313" key="1">
    <source>
        <dbReference type="EMBL" id="PRP81893.1"/>
    </source>
</evidence>
<sequence length="104" mass="12360">MEVSKDYNLLCDSAMISILKFISEFFLLLGPNFPNTWTNWLLKHNRHDQYFCKNTSEDPKDQAPIENIRRICREILDDLFSIGTFVQFPEIFYKMSSLSKLFQI</sequence>
<dbReference type="InParanoid" id="A0A2P6ND55"/>
<protein>
    <submittedName>
        <fullName evidence="1">Uncharacterized protein</fullName>
    </submittedName>
</protein>
<gene>
    <name evidence="1" type="ORF">PROFUN_08757</name>
</gene>
<dbReference type="Proteomes" id="UP000241769">
    <property type="component" value="Unassembled WGS sequence"/>
</dbReference>
<accession>A0A2P6ND55</accession>
<comment type="caution">
    <text evidence="1">The sequence shown here is derived from an EMBL/GenBank/DDBJ whole genome shotgun (WGS) entry which is preliminary data.</text>
</comment>